<dbReference type="InterPro" id="IPR053279">
    <property type="entry name" value="EMC_subunit"/>
</dbReference>
<keyword evidence="4" id="KW-1133">Transmembrane helix</keyword>
<proteinExistence type="inferred from homology"/>
<accession>A0A6A6JI70</accession>
<dbReference type="GO" id="GO:0034975">
    <property type="term" value="P:protein folding in endoplasmic reticulum"/>
    <property type="evidence" value="ECO:0007669"/>
    <property type="project" value="TreeGrafter"/>
</dbReference>
<dbReference type="InterPro" id="IPR018937">
    <property type="entry name" value="MMgT"/>
</dbReference>
<gene>
    <name evidence="6" type="ORF">EI97DRAFT_433526</name>
</gene>
<dbReference type="Pfam" id="PF10270">
    <property type="entry name" value="MMgT"/>
    <property type="match status" value="1"/>
</dbReference>
<reference evidence="6" key="1">
    <citation type="journal article" date="2020" name="Stud. Mycol.">
        <title>101 Dothideomycetes genomes: a test case for predicting lifestyles and emergence of pathogens.</title>
        <authorList>
            <person name="Haridas S."/>
            <person name="Albert R."/>
            <person name="Binder M."/>
            <person name="Bloem J."/>
            <person name="Labutti K."/>
            <person name="Salamov A."/>
            <person name="Andreopoulos B."/>
            <person name="Baker S."/>
            <person name="Barry K."/>
            <person name="Bills G."/>
            <person name="Bluhm B."/>
            <person name="Cannon C."/>
            <person name="Castanera R."/>
            <person name="Culley D."/>
            <person name="Daum C."/>
            <person name="Ezra D."/>
            <person name="Gonzalez J."/>
            <person name="Henrissat B."/>
            <person name="Kuo A."/>
            <person name="Liang C."/>
            <person name="Lipzen A."/>
            <person name="Lutzoni F."/>
            <person name="Magnuson J."/>
            <person name="Mondo S."/>
            <person name="Nolan M."/>
            <person name="Ohm R."/>
            <person name="Pangilinan J."/>
            <person name="Park H.-J."/>
            <person name="Ramirez L."/>
            <person name="Alfaro M."/>
            <person name="Sun H."/>
            <person name="Tritt A."/>
            <person name="Yoshinaga Y."/>
            <person name="Zwiers L.-H."/>
            <person name="Turgeon B."/>
            <person name="Goodwin S."/>
            <person name="Spatafora J."/>
            <person name="Crous P."/>
            <person name="Grigoriev I."/>
        </authorList>
    </citation>
    <scope>NUCLEOTIDE SEQUENCE</scope>
    <source>
        <strain evidence="6">CBS 379.55</strain>
    </source>
</reference>
<dbReference type="GeneID" id="54551585"/>
<dbReference type="EMBL" id="ML986494">
    <property type="protein sequence ID" value="KAF2276112.1"/>
    <property type="molecule type" value="Genomic_DNA"/>
</dbReference>
<evidence type="ECO:0000256" key="4">
    <source>
        <dbReference type="ARBA" id="ARBA00022989"/>
    </source>
</evidence>
<comment type="subcellular location">
    <subcellularLocation>
        <location evidence="1">Endomembrane system</location>
        <topology evidence="1">Multi-pass membrane protein</topology>
    </subcellularLocation>
</comment>
<keyword evidence="5" id="KW-0472">Membrane</keyword>
<evidence type="ECO:0008006" key="8">
    <source>
        <dbReference type="Google" id="ProtNLM"/>
    </source>
</evidence>
<dbReference type="PANTHER" id="PTHR28144:SF1">
    <property type="entry name" value="ER MEMBRANE PROTEIN COMPLEX SUBUNIT 5"/>
    <property type="match status" value="1"/>
</dbReference>
<dbReference type="RefSeq" id="XP_033653651.1">
    <property type="nucleotide sequence ID" value="XM_033798410.1"/>
</dbReference>
<protein>
    <recommendedName>
        <fullName evidence="8">Magnesium transporter</fullName>
    </recommendedName>
</protein>
<sequence>MPFLAAALNVVGAIFLAHAIFSTHEHTSLHPLSPLPRDIPLELLLSLALLTTGIVLSSPPLKPIQWSHWAGKISREGPSREGYVTREGEEVLGDVDPYAYLGLEAGREGRRGFWGPREARERFLGWVKEGGEGVRLRLGSLWCEYT</sequence>
<evidence type="ECO:0000313" key="7">
    <source>
        <dbReference type="Proteomes" id="UP000800097"/>
    </source>
</evidence>
<dbReference type="OrthoDB" id="44756at2759"/>
<dbReference type="AlphaFoldDB" id="A0A6A6JI70"/>
<organism evidence="6 7">
    <name type="scientific">Westerdykella ornata</name>
    <dbReference type="NCBI Taxonomy" id="318751"/>
    <lineage>
        <taxon>Eukaryota</taxon>
        <taxon>Fungi</taxon>
        <taxon>Dikarya</taxon>
        <taxon>Ascomycota</taxon>
        <taxon>Pezizomycotina</taxon>
        <taxon>Dothideomycetes</taxon>
        <taxon>Pleosporomycetidae</taxon>
        <taxon>Pleosporales</taxon>
        <taxon>Sporormiaceae</taxon>
        <taxon>Westerdykella</taxon>
    </lineage>
</organism>
<evidence type="ECO:0000256" key="3">
    <source>
        <dbReference type="ARBA" id="ARBA00022692"/>
    </source>
</evidence>
<evidence type="ECO:0000256" key="2">
    <source>
        <dbReference type="ARBA" id="ARBA00006109"/>
    </source>
</evidence>
<evidence type="ECO:0000313" key="6">
    <source>
        <dbReference type="EMBL" id="KAF2276112.1"/>
    </source>
</evidence>
<name>A0A6A6JI70_WESOR</name>
<keyword evidence="3" id="KW-0812">Transmembrane</keyword>
<comment type="similarity">
    <text evidence="2">Belongs to the membrane magnesium transporter (TC 1.A.67) family.</text>
</comment>
<evidence type="ECO:0000256" key="5">
    <source>
        <dbReference type="ARBA" id="ARBA00023136"/>
    </source>
</evidence>
<dbReference type="Proteomes" id="UP000800097">
    <property type="component" value="Unassembled WGS sequence"/>
</dbReference>
<evidence type="ECO:0000256" key="1">
    <source>
        <dbReference type="ARBA" id="ARBA00004127"/>
    </source>
</evidence>
<dbReference type="PANTHER" id="PTHR28144">
    <property type="entry name" value="ER MEMBRANE PROTEIN COMPLEX SUBUNIT 5"/>
    <property type="match status" value="1"/>
</dbReference>
<keyword evidence="7" id="KW-1185">Reference proteome</keyword>
<dbReference type="GO" id="GO:0072546">
    <property type="term" value="C:EMC complex"/>
    <property type="evidence" value="ECO:0007669"/>
    <property type="project" value="TreeGrafter"/>
</dbReference>